<protein>
    <submittedName>
        <fullName evidence="5">Microtubule-associated protein</fullName>
    </submittedName>
</protein>
<dbReference type="AlphaFoldDB" id="A0A182EES0"/>
<evidence type="ECO:0000313" key="3">
    <source>
        <dbReference type="EMBL" id="VDK82922.1"/>
    </source>
</evidence>
<sequence length="765" mass="85334">MMSDVIRNTAMNRTNHLGSARKDNAGEVAKRRAIIQQEIEQRQKLARKLQDEKMARAIAQKEERLLKQRKAQQREMLRAKAVLDRRTQVLAEKEKEKKEAMLAKVHALASRLTVQHKSRPVYAFGSSTPRELEYLTQLTREQKICDRKLMPSDRSSTAASGSSSHLTLTPPCDSRNYTPGTSMTGSLYVARSELKSHQKRISNCMTQSMMITPKPKKTTKINQTFVRQPPVQRPTIAIKTSPSTVTEVSIRTKRLVQQHVPPAYRQRHRMVQSRPVNAIHFRPSETEINASKDKPVPRTVHKSVGLQTNNETKAEAKLKKLPGDQMNRAVMILKKDDVKIQDDIATTATGNTVDMKEVNLIPDINETKKLDEKSTVVEISGGKKRTETASDASEVVRSDVRDGDIDSKENESALDRIIEATVEDVPLLDLSSGKEDNSVNEVKTNTAVTVTMVNMITDQKAEMLEKQEEKNDVLKEAGIELQGVMKISEIDHGSPVSLCPDSSLAKLDEEQETVESTAKVSVQKESLVLNEGYPEVGGDSRQKEGIIQKSYEIEHKKENDVSTIEGNESFTKEKVETTTQNNSTLKADEVEAVAEDLKLMEEKNSLEEKRRIQDELLEKEQREREIRKAKLASIMSRTRGNAPSVAIVPPALHTENSDIVSQEAMKHRPSISVSNEYTPIKNSLSHTTASVLQKLATTNPKLLSVLQRNGSSQSLADELSAVDPSMSITLPGQPVESIASHEGSSSTVRHLPFEPDVNHRPVAMK</sequence>
<feature type="compositionally biased region" description="Low complexity" evidence="2">
    <location>
        <begin position="152"/>
        <end position="164"/>
    </location>
</feature>
<name>A0A182EES0_ONCOC</name>
<reference evidence="3 4" key="2">
    <citation type="submission" date="2018-08" db="EMBL/GenBank/DDBJ databases">
        <authorList>
            <person name="Laetsch R D."/>
            <person name="Stevens L."/>
            <person name="Kumar S."/>
            <person name="Blaxter L. M."/>
        </authorList>
    </citation>
    <scope>NUCLEOTIDE SEQUENCE [LARGE SCALE GENOMIC DNA]</scope>
</reference>
<feature type="region of interest" description="Disordered" evidence="2">
    <location>
        <begin position="147"/>
        <end position="179"/>
    </location>
</feature>
<proteinExistence type="predicted"/>
<gene>
    <name evidence="3" type="ORF">NOO_LOCUS6580</name>
</gene>
<dbReference type="EMBL" id="UYRW01002084">
    <property type="protein sequence ID" value="VDK82922.1"/>
    <property type="molecule type" value="Genomic_DNA"/>
</dbReference>
<feature type="coiled-coil region" evidence="1">
    <location>
        <begin position="590"/>
        <end position="632"/>
    </location>
</feature>
<dbReference type="Proteomes" id="UP000271087">
    <property type="component" value="Unassembled WGS sequence"/>
</dbReference>
<evidence type="ECO:0000313" key="5">
    <source>
        <dbReference type="WBParaSite" id="nOo.2.0.1.t06580-RA"/>
    </source>
</evidence>
<feature type="region of interest" description="Disordered" evidence="2">
    <location>
        <begin position="736"/>
        <end position="765"/>
    </location>
</feature>
<evidence type="ECO:0000256" key="1">
    <source>
        <dbReference type="SAM" id="Coils"/>
    </source>
</evidence>
<reference evidence="5" key="1">
    <citation type="submission" date="2016-06" db="UniProtKB">
        <authorList>
            <consortium name="WormBaseParasite"/>
        </authorList>
    </citation>
    <scope>IDENTIFICATION</scope>
</reference>
<dbReference type="WBParaSite" id="nOo.2.0.1.t06580-RA">
    <property type="protein sequence ID" value="nOo.2.0.1.t06580-RA"/>
    <property type="gene ID" value="nOo.2.0.1.g06580"/>
</dbReference>
<keyword evidence="4" id="KW-1185">Reference proteome</keyword>
<dbReference type="STRING" id="42157.A0A182EES0"/>
<evidence type="ECO:0000256" key="2">
    <source>
        <dbReference type="SAM" id="MobiDB-lite"/>
    </source>
</evidence>
<keyword evidence="1" id="KW-0175">Coiled coil</keyword>
<organism evidence="5">
    <name type="scientific">Onchocerca ochengi</name>
    <name type="common">Filarial nematode worm</name>
    <dbReference type="NCBI Taxonomy" id="42157"/>
    <lineage>
        <taxon>Eukaryota</taxon>
        <taxon>Metazoa</taxon>
        <taxon>Ecdysozoa</taxon>
        <taxon>Nematoda</taxon>
        <taxon>Chromadorea</taxon>
        <taxon>Rhabditida</taxon>
        <taxon>Spirurina</taxon>
        <taxon>Spiruromorpha</taxon>
        <taxon>Filarioidea</taxon>
        <taxon>Onchocercidae</taxon>
        <taxon>Onchocerca</taxon>
    </lineage>
</organism>
<dbReference type="OrthoDB" id="5843528at2759"/>
<evidence type="ECO:0000313" key="4">
    <source>
        <dbReference type="Proteomes" id="UP000271087"/>
    </source>
</evidence>
<feature type="coiled-coil region" evidence="1">
    <location>
        <begin position="32"/>
        <end position="62"/>
    </location>
</feature>
<accession>A0A182EES0</accession>